<dbReference type="SMART" id="SM00257">
    <property type="entry name" value="LysM"/>
    <property type="match status" value="2"/>
</dbReference>
<dbReference type="EMBL" id="VYDA01000623">
    <property type="protein sequence ID" value="MYH63478.1"/>
    <property type="molecule type" value="Genomic_DNA"/>
</dbReference>
<dbReference type="SUPFAM" id="SSF51261">
    <property type="entry name" value="Duplicated hybrid motif"/>
    <property type="match status" value="1"/>
</dbReference>
<gene>
    <name evidence="2" type="ORF">F4148_17585</name>
</gene>
<reference evidence="2" key="1">
    <citation type="submission" date="2019-09" db="EMBL/GenBank/DDBJ databases">
        <title>Characterisation of the sponge microbiome using genome-centric metagenomics.</title>
        <authorList>
            <person name="Engelberts J.P."/>
            <person name="Robbins S.J."/>
            <person name="De Goeij J.M."/>
            <person name="Aranda M."/>
            <person name="Bell S.C."/>
            <person name="Webster N.S."/>
        </authorList>
    </citation>
    <scope>NUCLEOTIDE SEQUENCE</scope>
    <source>
        <strain evidence="2">SB0675_bin_29</strain>
    </source>
</reference>
<proteinExistence type="predicted"/>
<dbReference type="InterPro" id="IPR036779">
    <property type="entry name" value="LysM_dom_sf"/>
</dbReference>
<dbReference type="SUPFAM" id="SSF54106">
    <property type="entry name" value="LysM domain"/>
    <property type="match status" value="1"/>
</dbReference>
<dbReference type="AlphaFoldDB" id="A0A6B1G544"/>
<dbReference type="Gene3D" id="3.10.350.10">
    <property type="entry name" value="LysM domain"/>
    <property type="match status" value="1"/>
</dbReference>
<name>A0A6B1G544_9CHLR</name>
<protein>
    <submittedName>
        <fullName evidence="2">Peptidoglycan DD-metalloendopeptidase family protein</fullName>
    </submittedName>
</protein>
<dbReference type="PANTHER" id="PTHR21666:SF290">
    <property type="entry name" value="PEPTIDASE M23 DOMAIN PROTEIN"/>
    <property type="match status" value="1"/>
</dbReference>
<dbReference type="Pfam" id="PF01551">
    <property type="entry name" value="Peptidase_M23"/>
    <property type="match status" value="1"/>
</dbReference>
<dbReference type="InterPro" id="IPR050570">
    <property type="entry name" value="Cell_wall_metabolism_enzyme"/>
</dbReference>
<feature type="domain" description="LysM" evidence="1">
    <location>
        <begin position="57"/>
        <end position="101"/>
    </location>
</feature>
<dbReference type="PANTHER" id="PTHR21666">
    <property type="entry name" value="PEPTIDASE-RELATED"/>
    <property type="match status" value="1"/>
</dbReference>
<dbReference type="CDD" id="cd12797">
    <property type="entry name" value="M23_peptidase"/>
    <property type="match status" value="1"/>
</dbReference>
<accession>A0A6B1G544</accession>
<dbReference type="InterPro" id="IPR018392">
    <property type="entry name" value="LysM"/>
</dbReference>
<evidence type="ECO:0000259" key="1">
    <source>
        <dbReference type="PROSITE" id="PS51782"/>
    </source>
</evidence>
<dbReference type="GO" id="GO:0004222">
    <property type="term" value="F:metalloendopeptidase activity"/>
    <property type="evidence" value="ECO:0007669"/>
    <property type="project" value="TreeGrafter"/>
</dbReference>
<dbReference type="PROSITE" id="PS51782">
    <property type="entry name" value="LYSM"/>
    <property type="match status" value="2"/>
</dbReference>
<comment type="caution">
    <text evidence="2">The sequence shown here is derived from an EMBL/GenBank/DDBJ whole genome shotgun (WGS) entry which is preliminary data.</text>
</comment>
<dbReference type="InterPro" id="IPR016047">
    <property type="entry name" value="M23ase_b-sheet_dom"/>
</dbReference>
<dbReference type="Pfam" id="PF01476">
    <property type="entry name" value="LysM"/>
    <property type="match status" value="2"/>
</dbReference>
<feature type="domain" description="LysM" evidence="1">
    <location>
        <begin position="108"/>
        <end position="152"/>
    </location>
</feature>
<dbReference type="CDD" id="cd00118">
    <property type="entry name" value="LysM"/>
    <property type="match status" value="2"/>
</dbReference>
<dbReference type="InterPro" id="IPR011055">
    <property type="entry name" value="Dup_hybrid_motif"/>
</dbReference>
<sequence length="457" mass="49126">MRAREVKLHYSMEERSNSCRSSQRKRVASHLLVACLTIAAFLALLQPAQAAAQTSGYTYVVQQGDTLASIAAELGIPQEILAATNQLTNINALRIGQVLLLPPGAGRRSVIARPGDTIQAIAEREGLSDLRLAILNSTTPTARLFPGQPIRLMRDSPPLATPFGSVRIVGVPSTIVQGQAGWLEAEVNRPLSLEASWNGAPLGIRPLAIYRKDDIGGETTIWGGHVPIAASQEPGVYSLSLSYLAANGVTVSRSFPVFVQGHTFPVQDIRLPPDKSALIEQEISQEELDYLSPIWSRTVTPIQWRNPFLLPLQSDFPTTSPYGVSRNYNSGQYLSFHTGQDFAAPGGSPVLAPADGVITLAEPLTVRGISVILDHGAGLFTGYWHLQEALVVPGDKVQAGEPIGLVGTTGRSTGEHLHWELRIYGVAVDPMPFLTRPLLAVAATVEPEVGQEPEEGQ</sequence>
<organism evidence="2">
    <name type="scientific">Caldilineaceae bacterium SB0675_bin_29</name>
    <dbReference type="NCBI Taxonomy" id="2605266"/>
    <lineage>
        <taxon>Bacteria</taxon>
        <taxon>Bacillati</taxon>
        <taxon>Chloroflexota</taxon>
        <taxon>Caldilineae</taxon>
        <taxon>Caldilineales</taxon>
        <taxon>Caldilineaceae</taxon>
    </lineage>
</organism>
<evidence type="ECO:0000313" key="2">
    <source>
        <dbReference type="EMBL" id="MYH63478.1"/>
    </source>
</evidence>
<dbReference type="Gene3D" id="2.70.70.10">
    <property type="entry name" value="Glucose Permease (Domain IIA)"/>
    <property type="match status" value="1"/>
</dbReference>